<accession>J7S3V4</accession>
<proteinExistence type="predicted"/>
<evidence type="ECO:0000313" key="1">
    <source>
        <dbReference type="EMBL" id="CCK72842.1"/>
    </source>
</evidence>
<reference evidence="1 2" key="1">
    <citation type="journal article" date="2011" name="Proc. Natl. Acad. Sci. U.S.A.">
        <title>Evolutionary erosion of yeast sex chromosomes by mating-type switching accidents.</title>
        <authorList>
            <person name="Gordon J.L."/>
            <person name="Armisen D."/>
            <person name="Proux-Wera E."/>
            <person name="Oheigeartaigh S.S."/>
            <person name="Byrne K.P."/>
            <person name="Wolfe K.H."/>
        </authorList>
    </citation>
    <scope>NUCLEOTIDE SEQUENCE [LARGE SCALE GENOMIC DNA]</scope>
    <source>
        <strain evidence="2">ATCC MYA-139 / BCRC 22969 / CBS 8797 / CCRC 22969 / KCTC 17520 / NBRC 10181 / NCYC 3082</strain>
    </source>
</reference>
<evidence type="ECO:0000313" key="2">
    <source>
        <dbReference type="Proteomes" id="UP000006310"/>
    </source>
</evidence>
<dbReference type="EMBL" id="HE978325">
    <property type="protein sequence ID" value="CCK72842.1"/>
    <property type="molecule type" value="Genomic_DNA"/>
</dbReference>
<dbReference type="AlphaFoldDB" id="J7S3V4"/>
<sequence>MATQPLQPYRNRADEIARCERVLGAQNFKPYHRRGNKTTAYTFTLGRTRYVLTVPLQYPKYATKLSLAQEQGPGEPQSLAVTNFNGTNRVEMELLAQINFLNESGAILQRPQPQYRALRRQQQSFYKQFAEQGV</sequence>
<dbReference type="OrthoDB" id="4070430at2759"/>
<name>J7S3V4_HUIN7</name>
<organism evidence="1 2">
    <name type="scientific">Huiozyma naganishii (strain ATCC MYA-139 / BCRC 22969 / CBS 8797 / KCTC 17520 / NBRC 10181 / NCYC 3082 / Yp74L-3)</name>
    <name type="common">Yeast</name>
    <name type="synonym">Kazachstania naganishii</name>
    <dbReference type="NCBI Taxonomy" id="1071383"/>
    <lineage>
        <taxon>Eukaryota</taxon>
        <taxon>Fungi</taxon>
        <taxon>Dikarya</taxon>
        <taxon>Ascomycota</taxon>
        <taxon>Saccharomycotina</taxon>
        <taxon>Saccharomycetes</taxon>
        <taxon>Saccharomycetales</taxon>
        <taxon>Saccharomycetaceae</taxon>
        <taxon>Huiozyma</taxon>
    </lineage>
</organism>
<dbReference type="RefSeq" id="XP_022467086.1">
    <property type="nucleotide sequence ID" value="XM_022610829.1"/>
</dbReference>
<dbReference type="HOGENOM" id="CLU_1896529_0_0_1"/>
<dbReference type="GeneID" id="34528615"/>
<dbReference type="KEGG" id="kng:KNAG_0L02260"/>
<keyword evidence="2" id="KW-1185">Reference proteome</keyword>
<reference evidence="2" key="2">
    <citation type="submission" date="2012-08" db="EMBL/GenBank/DDBJ databases">
        <title>Genome sequence of Kazachstania naganishii.</title>
        <authorList>
            <person name="Gordon J.L."/>
            <person name="Armisen D."/>
            <person name="Proux-Wera E."/>
            <person name="OhEigeartaigh S.S."/>
            <person name="Byrne K.P."/>
            <person name="Wolfe K.H."/>
        </authorList>
    </citation>
    <scope>NUCLEOTIDE SEQUENCE [LARGE SCALE GENOMIC DNA]</scope>
    <source>
        <strain evidence="2">ATCC MYA-139 / BCRC 22969 / CBS 8797 / CCRC 22969 / KCTC 17520 / NBRC 10181 / NCYC 3082</strain>
    </source>
</reference>
<gene>
    <name evidence="1" type="primary">KNAG0L02260</name>
    <name evidence="1" type="ordered locus">KNAG_0L02260</name>
</gene>
<dbReference type="Proteomes" id="UP000006310">
    <property type="component" value="Chromosome 12"/>
</dbReference>
<protein>
    <submittedName>
        <fullName evidence="1">Uncharacterized protein</fullName>
    </submittedName>
</protein>